<sequence length="112" mass="12438">MQTLLPVRLLAIAAFLVGLIPSLALSTDYSKLPAPYPVLMAEAEEMAQMEAIMPIRIFNLASRFAEAPDPELTVKLVDQDLTRSTDKWGFVRRVGYTTQTQGFQEDRLPGPS</sequence>
<keyword evidence="2" id="KW-1185">Reference proteome</keyword>
<name>A0A9E9LZ13_9BURK</name>
<protein>
    <submittedName>
        <fullName evidence="1">Uncharacterized protein</fullName>
    </submittedName>
</protein>
<accession>A0A9E9LZ13</accession>
<proteinExistence type="predicted"/>
<dbReference type="AlphaFoldDB" id="A0A9E9LZ13"/>
<organism evidence="1 2">
    <name type="scientific">Oxalobacter vibrioformis</name>
    <dbReference type="NCBI Taxonomy" id="933080"/>
    <lineage>
        <taxon>Bacteria</taxon>
        <taxon>Pseudomonadati</taxon>
        <taxon>Pseudomonadota</taxon>
        <taxon>Betaproteobacteria</taxon>
        <taxon>Burkholderiales</taxon>
        <taxon>Oxalobacteraceae</taxon>
        <taxon>Oxalobacter</taxon>
    </lineage>
</organism>
<reference evidence="1" key="1">
    <citation type="journal article" date="2022" name="Front. Microbiol.">
        <title>New perspectives on an old grouping: The genomic and phenotypic variability of Oxalobacter formigenes and the implications for calcium oxalate stone prevention.</title>
        <authorList>
            <person name="Chmiel J.A."/>
            <person name="Carr C."/>
            <person name="Stuivenberg G.A."/>
            <person name="Venema R."/>
            <person name="Chanyi R.M."/>
            <person name="Al K.F."/>
            <person name="Giguere D."/>
            <person name="Say H."/>
            <person name="Akouris P.P."/>
            <person name="Dominguez Romero S.A."/>
            <person name="Kwong A."/>
            <person name="Tai V."/>
            <person name="Koval S.F."/>
            <person name="Razvi H."/>
            <person name="Bjazevic J."/>
            <person name="Burton J.P."/>
        </authorList>
    </citation>
    <scope>NUCLEOTIDE SEQUENCE</scope>
    <source>
        <strain evidence="1">WoOx3</strain>
    </source>
</reference>
<evidence type="ECO:0000313" key="1">
    <source>
        <dbReference type="EMBL" id="WAW10134.1"/>
    </source>
</evidence>
<dbReference type="RefSeq" id="WP_269309134.1">
    <property type="nucleotide sequence ID" value="NZ_CP098242.1"/>
</dbReference>
<dbReference type="Proteomes" id="UP001156215">
    <property type="component" value="Chromosome"/>
</dbReference>
<dbReference type="KEGG" id="ovb:NB640_00215"/>
<gene>
    <name evidence="1" type="ORF">NB640_00215</name>
</gene>
<dbReference type="EMBL" id="CP098242">
    <property type="protein sequence ID" value="WAW10134.1"/>
    <property type="molecule type" value="Genomic_DNA"/>
</dbReference>
<evidence type="ECO:0000313" key="2">
    <source>
        <dbReference type="Proteomes" id="UP001156215"/>
    </source>
</evidence>